<feature type="transmembrane region" description="Helical" evidence="8">
    <location>
        <begin position="336"/>
        <end position="356"/>
    </location>
</feature>
<dbReference type="Proteomes" id="UP001597458">
    <property type="component" value="Unassembled WGS sequence"/>
</dbReference>
<feature type="transmembrane region" description="Helical" evidence="8">
    <location>
        <begin position="255"/>
        <end position="274"/>
    </location>
</feature>
<dbReference type="InterPro" id="IPR051449">
    <property type="entry name" value="ABC-2_transporter_component"/>
</dbReference>
<keyword evidence="4 8" id="KW-1003">Cell membrane</keyword>
<comment type="similarity">
    <text evidence="2 8">Belongs to the ABC-2 integral membrane protein family.</text>
</comment>
<dbReference type="PANTHER" id="PTHR30294:SF45">
    <property type="entry name" value="LINEARMYCIN RESISTANCE PERMEASE PROTEIN LNRN"/>
    <property type="match status" value="1"/>
</dbReference>
<evidence type="ECO:0000256" key="5">
    <source>
        <dbReference type="ARBA" id="ARBA00022692"/>
    </source>
</evidence>
<name>A0ABW5PQ76_9BACI</name>
<keyword evidence="11" id="KW-1185">Reference proteome</keyword>
<keyword evidence="3 8" id="KW-0813">Transport</keyword>
<evidence type="ECO:0000256" key="8">
    <source>
        <dbReference type="RuleBase" id="RU361157"/>
    </source>
</evidence>
<proteinExistence type="inferred from homology"/>
<dbReference type="Gene3D" id="3.40.1710.10">
    <property type="entry name" value="abc type-2 transporter like domain"/>
    <property type="match status" value="1"/>
</dbReference>
<comment type="subcellular location">
    <subcellularLocation>
        <location evidence="1 8">Cell membrane</location>
        <topology evidence="1 8">Multi-pass membrane protein</topology>
    </subcellularLocation>
</comment>
<dbReference type="InterPro" id="IPR047817">
    <property type="entry name" value="ABC2_TM_bact-type"/>
</dbReference>
<evidence type="ECO:0000256" key="1">
    <source>
        <dbReference type="ARBA" id="ARBA00004651"/>
    </source>
</evidence>
<organism evidence="10 11">
    <name type="scientific">Terrilactibacillus laevilacticus</name>
    <dbReference type="NCBI Taxonomy" id="1380157"/>
    <lineage>
        <taxon>Bacteria</taxon>
        <taxon>Bacillati</taxon>
        <taxon>Bacillota</taxon>
        <taxon>Bacilli</taxon>
        <taxon>Bacillales</taxon>
        <taxon>Bacillaceae</taxon>
        <taxon>Terrilactibacillus</taxon>
    </lineage>
</organism>
<reference evidence="11" key="1">
    <citation type="journal article" date="2019" name="Int. J. Syst. Evol. Microbiol.">
        <title>The Global Catalogue of Microorganisms (GCM) 10K type strain sequencing project: providing services to taxonomists for standard genome sequencing and annotation.</title>
        <authorList>
            <consortium name="The Broad Institute Genomics Platform"/>
            <consortium name="The Broad Institute Genome Sequencing Center for Infectious Disease"/>
            <person name="Wu L."/>
            <person name="Ma J."/>
        </authorList>
    </citation>
    <scope>NUCLEOTIDE SEQUENCE [LARGE SCALE GENOMIC DNA]</scope>
    <source>
        <strain evidence="11">TISTR 2241</strain>
    </source>
</reference>
<dbReference type="InterPro" id="IPR013525">
    <property type="entry name" value="ABC2_TM"/>
</dbReference>
<feature type="transmembrane region" description="Helical" evidence="8">
    <location>
        <begin position="222"/>
        <end position="243"/>
    </location>
</feature>
<gene>
    <name evidence="10" type="ORF">ACFSTF_06815</name>
</gene>
<dbReference type="PANTHER" id="PTHR30294">
    <property type="entry name" value="MEMBRANE COMPONENT OF ABC TRANSPORTER YHHJ-RELATED"/>
    <property type="match status" value="1"/>
</dbReference>
<dbReference type="PROSITE" id="PS51012">
    <property type="entry name" value="ABC_TM2"/>
    <property type="match status" value="1"/>
</dbReference>
<dbReference type="InterPro" id="IPR000412">
    <property type="entry name" value="ABC_2_transport"/>
</dbReference>
<protein>
    <recommendedName>
        <fullName evidence="8">Transport permease protein</fullName>
    </recommendedName>
</protein>
<dbReference type="Pfam" id="PF12698">
    <property type="entry name" value="ABC2_membrane_3"/>
    <property type="match status" value="1"/>
</dbReference>
<evidence type="ECO:0000256" key="6">
    <source>
        <dbReference type="ARBA" id="ARBA00022989"/>
    </source>
</evidence>
<dbReference type="RefSeq" id="WP_141189148.1">
    <property type="nucleotide sequence ID" value="NZ_JBHUMR010000008.1"/>
</dbReference>
<feature type="domain" description="ABC transmembrane type-2" evidence="9">
    <location>
        <begin position="140"/>
        <end position="364"/>
    </location>
</feature>
<evidence type="ECO:0000256" key="4">
    <source>
        <dbReference type="ARBA" id="ARBA00022475"/>
    </source>
</evidence>
<comment type="caution">
    <text evidence="10">The sequence shown here is derived from an EMBL/GenBank/DDBJ whole genome shotgun (WGS) entry which is preliminary data.</text>
</comment>
<evidence type="ECO:0000256" key="2">
    <source>
        <dbReference type="ARBA" id="ARBA00007783"/>
    </source>
</evidence>
<evidence type="ECO:0000256" key="7">
    <source>
        <dbReference type="ARBA" id="ARBA00023136"/>
    </source>
</evidence>
<dbReference type="EMBL" id="JBHUMR010000008">
    <property type="protein sequence ID" value="MFD2617024.1"/>
    <property type="molecule type" value="Genomic_DNA"/>
</dbReference>
<sequence length="366" mass="41232">MAVFANNLKRFLKHKFSLIFMIAFPIIFIAIQFSSSSNPIKPDAAFIDYDQTPFTHSLKKALQNKVNFIDVNKKSIQNKLISGDIIYAIVINKGMTESLIKNQDGHILTYHTQESNLSSGIKTFLKSYMDNAQVIAKSTEGDKSAFYQGIEKYQQSHSLLSLEKISTKGLNNSVNSIGFVIYGLFLIMNITSKLIIEDKEKGLFTRFLTTPMTLKNYNFQNILSYFLLGNIQVILLIIILRYSFHADLGPSLLNIYLVLIVFSVVSISIGTLISSFCKSSKQANSLSLLISTPVAMLGGCFWPIEIMPRFLQKIGDFLPTTWGISAVRKLIYGNDFNHVILDVSILLAFAIVFFLLSSWRRQDIAQ</sequence>
<feature type="transmembrane region" description="Helical" evidence="8">
    <location>
        <begin position="286"/>
        <end position="304"/>
    </location>
</feature>
<accession>A0ABW5PQ76</accession>
<feature type="transmembrane region" description="Helical" evidence="8">
    <location>
        <begin position="16"/>
        <end position="33"/>
    </location>
</feature>
<dbReference type="PRINTS" id="PR00164">
    <property type="entry name" value="ABC2TRNSPORT"/>
</dbReference>
<evidence type="ECO:0000256" key="3">
    <source>
        <dbReference type="ARBA" id="ARBA00022448"/>
    </source>
</evidence>
<evidence type="ECO:0000259" key="9">
    <source>
        <dbReference type="PROSITE" id="PS51012"/>
    </source>
</evidence>
<keyword evidence="6 8" id="KW-1133">Transmembrane helix</keyword>
<evidence type="ECO:0000313" key="11">
    <source>
        <dbReference type="Proteomes" id="UP001597458"/>
    </source>
</evidence>
<keyword evidence="7 8" id="KW-0472">Membrane</keyword>
<keyword evidence="5 8" id="KW-0812">Transmembrane</keyword>
<feature type="transmembrane region" description="Helical" evidence="8">
    <location>
        <begin position="176"/>
        <end position="196"/>
    </location>
</feature>
<evidence type="ECO:0000313" key="10">
    <source>
        <dbReference type="EMBL" id="MFD2617024.1"/>
    </source>
</evidence>